<feature type="domain" description="UspA" evidence="2">
    <location>
        <begin position="1"/>
        <end position="152"/>
    </location>
</feature>
<dbReference type="RefSeq" id="WP_168036335.1">
    <property type="nucleotide sequence ID" value="NZ_JAATJH010000001.1"/>
</dbReference>
<evidence type="ECO:0000313" key="3">
    <source>
        <dbReference type="EMBL" id="NJC25587.1"/>
    </source>
</evidence>
<name>A0ABX0X8M9_9BACT</name>
<feature type="domain" description="UspA" evidence="2">
    <location>
        <begin position="205"/>
        <end position="285"/>
    </location>
</feature>
<accession>A0ABX0X8M9</accession>
<organism evidence="3 4">
    <name type="scientific">Neolewinella antarctica</name>
    <dbReference type="NCBI Taxonomy" id="442734"/>
    <lineage>
        <taxon>Bacteria</taxon>
        <taxon>Pseudomonadati</taxon>
        <taxon>Bacteroidota</taxon>
        <taxon>Saprospiria</taxon>
        <taxon>Saprospirales</taxon>
        <taxon>Lewinellaceae</taxon>
        <taxon>Neolewinella</taxon>
    </lineage>
</organism>
<comment type="similarity">
    <text evidence="1">Belongs to the universal stress protein A family.</text>
</comment>
<evidence type="ECO:0000313" key="4">
    <source>
        <dbReference type="Proteomes" id="UP000770785"/>
    </source>
</evidence>
<dbReference type="Proteomes" id="UP000770785">
    <property type="component" value="Unassembled WGS sequence"/>
</dbReference>
<keyword evidence="4" id="KW-1185">Reference proteome</keyword>
<dbReference type="PANTHER" id="PTHR46268:SF22">
    <property type="entry name" value="SENSOR PROTEIN KDPD-RELATED"/>
    <property type="match status" value="1"/>
</dbReference>
<proteinExistence type="inferred from homology"/>
<protein>
    <submittedName>
        <fullName evidence="3">Nucleotide-binding universal stress UspA family protein</fullName>
    </submittedName>
</protein>
<dbReference type="CDD" id="cd00293">
    <property type="entry name" value="USP-like"/>
    <property type="match status" value="1"/>
</dbReference>
<dbReference type="EMBL" id="JAATJH010000001">
    <property type="protein sequence ID" value="NJC25587.1"/>
    <property type="molecule type" value="Genomic_DNA"/>
</dbReference>
<dbReference type="InterPro" id="IPR006016">
    <property type="entry name" value="UspA"/>
</dbReference>
<evidence type="ECO:0000259" key="2">
    <source>
        <dbReference type="Pfam" id="PF00582"/>
    </source>
</evidence>
<dbReference type="SUPFAM" id="SSF52402">
    <property type="entry name" value="Adenine nucleotide alpha hydrolases-like"/>
    <property type="match status" value="2"/>
</dbReference>
<dbReference type="Pfam" id="PF00582">
    <property type="entry name" value="Usp"/>
    <property type="match status" value="2"/>
</dbReference>
<dbReference type="Gene3D" id="3.40.50.620">
    <property type="entry name" value="HUPs"/>
    <property type="match status" value="2"/>
</dbReference>
<reference evidence="3 4" key="1">
    <citation type="submission" date="2020-03" db="EMBL/GenBank/DDBJ databases">
        <title>Genomic Encyclopedia of Type Strains, Phase IV (KMG-IV): sequencing the most valuable type-strain genomes for metagenomic binning, comparative biology and taxonomic classification.</title>
        <authorList>
            <person name="Goeker M."/>
        </authorList>
    </citation>
    <scope>NUCLEOTIDE SEQUENCE [LARGE SCALE GENOMIC DNA]</scope>
    <source>
        <strain evidence="3 4">DSM 105096</strain>
    </source>
</reference>
<dbReference type="InterPro" id="IPR014729">
    <property type="entry name" value="Rossmann-like_a/b/a_fold"/>
</dbReference>
<sequence length="288" mass="31479">MKKIIVPIDFSDTSANALRYACYLADVTCYDLEAVHAYDGYDEQGTDFIVVRGSAHVHQRIHQRVADFVADNSSVVTLSGIPDVTDESPSIVVRDIIGSAVRVLLDQSEREDVAFIVMGGVGSGRDSRVTPVFGSVARAVTQRAKCPVLLIPANAGTPKINVAAIAFDTVTRLEALSSKTKLLRNALALRMHFVHVEHRDDSKERTTEKKLLTNMVAGHFPEYDVEVDILPAGDPSDRLLDYTLERDVDLLILGRRKSNAFLRFFVSSASSVLAGEGGLPMLIVPLDE</sequence>
<evidence type="ECO:0000256" key="1">
    <source>
        <dbReference type="ARBA" id="ARBA00008791"/>
    </source>
</evidence>
<dbReference type="PANTHER" id="PTHR46268">
    <property type="entry name" value="STRESS RESPONSE PROTEIN NHAX"/>
    <property type="match status" value="1"/>
</dbReference>
<dbReference type="InterPro" id="IPR006015">
    <property type="entry name" value="Universal_stress_UspA"/>
</dbReference>
<gene>
    <name evidence="3" type="ORF">GGR27_001068</name>
</gene>
<comment type="caution">
    <text evidence="3">The sequence shown here is derived from an EMBL/GenBank/DDBJ whole genome shotgun (WGS) entry which is preliminary data.</text>
</comment>
<dbReference type="PRINTS" id="PR01438">
    <property type="entry name" value="UNVRSLSTRESS"/>
</dbReference>